<organism evidence="1 2">
    <name type="scientific">Bugula neritina</name>
    <name type="common">Brown bryozoan</name>
    <name type="synonym">Sertularia neritina</name>
    <dbReference type="NCBI Taxonomy" id="10212"/>
    <lineage>
        <taxon>Eukaryota</taxon>
        <taxon>Metazoa</taxon>
        <taxon>Spiralia</taxon>
        <taxon>Lophotrochozoa</taxon>
        <taxon>Bryozoa</taxon>
        <taxon>Gymnolaemata</taxon>
        <taxon>Cheilostomatida</taxon>
        <taxon>Flustrina</taxon>
        <taxon>Buguloidea</taxon>
        <taxon>Bugulidae</taxon>
        <taxon>Bugula</taxon>
    </lineage>
</organism>
<comment type="caution">
    <text evidence="1">The sequence shown here is derived from an EMBL/GenBank/DDBJ whole genome shotgun (WGS) entry which is preliminary data.</text>
</comment>
<proteinExistence type="predicted"/>
<keyword evidence="2" id="KW-1185">Reference proteome</keyword>
<dbReference type="PROSITE" id="PS51257">
    <property type="entry name" value="PROKAR_LIPOPROTEIN"/>
    <property type="match status" value="1"/>
</dbReference>
<reference evidence="1" key="1">
    <citation type="submission" date="2020-06" db="EMBL/GenBank/DDBJ databases">
        <title>Draft genome of Bugula neritina, a colonial animal packing powerful symbionts and potential medicines.</title>
        <authorList>
            <person name="Rayko M."/>
        </authorList>
    </citation>
    <scope>NUCLEOTIDE SEQUENCE [LARGE SCALE GENOMIC DNA]</scope>
    <source>
        <strain evidence="1">Kwan_BN1</strain>
    </source>
</reference>
<evidence type="ECO:0000313" key="1">
    <source>
        <dbReference type="EMBL" id="KAF6021091.1"/>
    </source>
</evidence>
<accession>A0A7J7J6C8</accession>
<dbReference type="Proteomes" id="UP000593567">
    <property type="component" value="Unassembled WGS sequence"/>
</dbReference>
<dbReference type="AlphaFoldDB" id="A0A7J7J6C8"/>
<sequence>MPLAFKTSKSYVAVLNIFGYMTCSCNAINMDYLLTLSQSSLSPPQDFLPSTCLHLEAVEQLVRNYNPVSINQDCIMPSSCPVVVMVERS</sequence>
<gene>
    <name evidence="1" type="ORF">EB796_020598</name>
</gene>
<protein>
    <submittedName>
        <fullName evidence="1">Uncharacterized protein</fullName>
    </submittedName>
</protein>
<name>A0A7J7J6C8_BUGNE</name>
<evidence type="ECO:0000313" key="2">
    <source>
        <dbReference type="Proteomes" id="UP000593567"/>
    </source>
</evidence>
<dbReference type="EMBL" id="VXIV02003134">
    <property type="protein sequence ID" value="KAF6021091.1"/>
    <property type="molecule type" value="Genomic_DNA"/>
</dbReference>